<reference evidence="2 3" key="1">
    <citation type="submission" date="2016-02" db="EMBL/GenBank/DDBJ databases">
        <authorList>
            <person name="Wen L."/>
            <person name="He K."/>
            <person name="Yang H."/>
        </authorList>
    </citation>
    <scope>NUCLEOTIDE SEQUENCE [LARGE SCALE GENOMIC DNA]</scope>
    <source>
        <strain evidence="2 3">CV41</strain>
    </source>
</reference>
<sequence length="306" mass="33787">MTPQTPEKEIPVKGYSATQPVVLDAANVSEADLAAAAEAFHRDGYFIARGNFSLEEVEEINSIFAKMHADGGVPGFYELGKLDGWRDEDDRTENRDQVDPLRVWPRVMHAHRFNARARDYFLHPKIRVYVEKFMGTDSVGTQTMYYFKPPGARGQAMHQDNFYILASPGTCMAAWTACDDCDAENGGLMVVPNSQNSDLVCPDTADPNLSYAPHKVPIPKGLKPIPADMKAGDTLFFNGNVIHGSGPNRSKDRFRRSWICHYARGDIAKISEYYAPVVTMDGRDIAVESEKNGGPCGGTWKGAAGY</sequence>
<dbReference type="GO" id="GO:0016706">
    <property type="term" value="F:2-oxoglutarate-dependent dioxygenase activity"/>
    <property type="evidence" value="ECO:0007669"/>
    <property type="project" value="UniProtKB-ARBA"/>
</dbReference>
<dbReference type="EMBL" id="LSZP01000026">
    <property type="protein sequence ID" value="KXU36412.1"/>
    <property type="molecule type" value="Genomic_DNA"/>
</dbReference>
<dbReference type="Pfam" id="PF05721">
    <property type="entry name" value="PhyH"/>
    <property type="match status" value="1"/>
</dbReference>
<accession>A0A139SPG5</accession>
<evidence type="ECO:0000313" key="3">
    <source>
        <dbReference type="Proteomes" id="UP000071392"/>
    </source>
</evidence>
<dbReference type="InterPro" id="IPR008775">
    <property type="entry name" value="Phytyl_CoA_dOase-like"/>
</dbReference>
<protein>
    <recommendedName>
        <fullName evidence="4">Phytanoyl-CoA dioxygenase</fullName>
    </recommendedName>
</protein>
<dbReference type="Proteomes" id="UP000071392">
    <property type="component" value="Unassembled WGS sequence"/>
</dbReference>
<evidence type="ECO:0008006" key="4">
    <source>
        <dbReference type="Google" id="ProtNLM"/>
    </source>
</evidence>
<comment type="caution">
    <text evidence="2">The sequence shown here is derived from an EMBL/GenBank/DDBJ whole genome shotgun (WGS) entry which is preliminary data.</text>
</comment>
<evidence type="ECO:0000313" key="2">
    <source>
        <dbReference type="EMBL" id="KXU36412.1"/>
    </source>
</evidence>
<organism evidence="2 3">
    <name type="scientific">Cephaloticoccus capnophilus</name>
    <dbReference type="NCBI Taxonomy" id="1548208"/>
    <lineage>
        <taxon>Bacteria</taxon>
        <taxon>Pseudomonadati</taxon>
        <taxon>Verrucomicrobiota</taxon>
        <taxon>Opitutia</taxon>
        <taxon>Opitutales</taxon>
        <taxon>Opitutaceae</taxon>
        <taxon>Cephaloticoccus</taxon>
    </lineage>
</organism>
<dbReference type="RefSeq" id="WP_082782594.1">
    <property type="nucleotide sequence ID" value="NZ_LSZP01000026.1"/>
</dbReference>
<dbReference type="PANTHER" id="PTHR20883">
    <property type="entry name" value="PHYTANOYL-COA DIOXYGENASE DOMAIN CONTAINING 1"/>
    <property type="match status" value="1"/>
</dbReference>
<gene>
    <name evidence="2" type="ORF">AXK12_03310</name>
</gene>
<dbReference type="GO" id="GO:0005506">
    <property type="term" value="F:iron ion binding"/>
    <property type="evidence" value="ECO:0007669"/>
    <property type="project" value="UniProtKB-ARBA"/>
</dbReference>
<name>A0A139SPG5_9BACT</name>
<keyword evidence="3" id="KW-1185">Reference proteome</keyword>
<evidence type="ECO:0000256" key="1">
    <source>
        <dbReference type="ARBA" id="ARBA00001954"/>
    </source>
</evidence>
<comment type="cofactor">
    <cofactor evidence="1">
        <name>Fe(2+)</name>
        <dbReference type="ChEBI" id="CHEBI:29033"/>
    </cofactor>
</comment>
<proteinExistence type="predicted"/>
<dbReference type="SUPFAM" id="SSF51197">
    <property type="entry name" value="Clavaminate synthase-like"/>
    <property type="match status" value="1"/>
</dbReference>
<dbReference type="Gene3D" id="2.60.120.620">
    <property type="entry name" value="q2cbj1_9rhob like domain"/>
    <property type="match status" value="1"/>
</dbReference>
<dbReference type="OrthoDB" id="191223at2"/>
<dbReference type="STRING" id="1548208.AXK12_03310"/>
<dbReference type="PANTHER" id="PTHR20883:SF48">
    <property type="entry name" value="ECTOINE DIOXYGENASE"/>
    <property type="match status" value="1"/>
</dbReference>
<dbReference type="AlphaFoldDB" id="A0A139SPG5"/>